<proteinExistence type="predicted"/>
<evidence type="ECO:0000259" key="2">
    <source>
        <dbReference type="Pfam" id="PF13568"/>
    </source>
</evidence>
<evidence type="ECO:0000313" key="4">
    <source>
        <dbReference type="Proteomes" id="UP000430202"/>
    </source>
</evidence>
<evidence type="ECO:0000256" key="1">
    <source>
        <dbReference type="SAM" id="SignalP"/>
    </source>
</evidence>
<accession>A0A653N7H4</accession>
<dbReference type="Pfam" id="PF13568">
    <property type="entry name" value="OMP_b-brl_2"/>
    <property type="match status" value="1"/>
</dbReference>
<dbReference type="InterPro" id="IPR025665">
    <property type="entry name" value="Beta-barrel_OMP_2"/>
</dbReference>
<reference evidence="3 4" key="1">
    <citation type="submission" date="2019-10" db="EMBL/GenBank/DDBJ databases">
        <authorList>
            <person name="Karimi E."/>
        </authorList>
    </citation>
    <scope>NUCLEOTIDE SEQUENCE [LARGE SCALE GENOMIC DNA]</scope>
    <source>
        <strain evidence="3">Maribacter sp. 151</strain>
    </source>
</reference>
<dbReference type="EMBL" id="CABWLR010000001">
    <property type="protein sequence ID" value="VXB13429.1"/>
    <property type="molecule type" value="Genomic_DNA"/>
</dbReference>
<feature type="chain" id="PRO_5024878518" description="Outer membrane protein beta-barrel domain-containing protein" evidence="1">
    <location>
        <begin position="20"/>
        <end position="240"/>
    </location>
</feature>
<dbReference type="RefSeq" id="WP_159301866.1">
    <property type="nucleotide sequence ID" value="NZ_JBDVRX010000214.1"/>
</dbReference>
<organism evidence="3 4">
    <name type="scientific">Maribacter litoralis</name>
    <dbReference type="NCBI Taxonomy" id="2059726"/>
    <lineage>
        <taxon>Bacteria</taxon>
        <taxon>Pseudomonadati</taxon>
        <taxon>Bacteroidota</taxon>
        <taxon>Flavobacteriia</taxon>
        <taxon>Flavobacteriales</taxon>
        <taxon>Flavobacteriaceae</taxon>
        <taxon>Maribacter</taxon>
    </lineage>
</organism>
<feature type="domain" description="Outer membrane protein beta-barrel" evidence="2">
    <location>
        <begin position="30"/>
        <end position="210"/>
    </location>
</feature>
<dbReference type="AlphaFoldDB" id="A0A653N7H4"/>
<protein>
    <recommendedName>
        <fullName evidence="2">Outer membrane protein beta-barrel domain-containing protein</fullName>
    </recommendedName>
</protein>
<keyword evidence="1" id="KW-0732">Signal</keyword>
<name>A0A653N7H4_9FLAO</name>
<dbReference type="Proteomes" id="UP000430202">
    <property type="component" value="Unassembled WGS sequence"/>
</dbReference>
<sequence length="240" mass="27529">MKKWFLVPLTLLITNLMSAQFNESPILNKQNEDKKLLNWGYFLGLNQYDFKFDYKEELGFDSNGKDLTTIQVAKSFGFNVGLIGEVRINEFFDVRFEPGLHYGSRLLGFPSPLIDENDAIVEVKSTYINFPLLLKASTRRYGNFKPFLLGGVSTGLNLGSNEESLDDNSSGTFRMKKWVYNYELGFGIDFYLEYFKFTPSIRGVFALTDELVPDQDPNSPWTGNIESLKTRGIFINFTFE</sequence>
<keyword evidence="4" id="KW-1185">Reference proteome</keyword>
<gene>
    <name evidence="3" type="ORF">MARI151_10609</name>
</gene>
<feature type="signal peptide" evidence="1">
    <location>
        <begin position="1"/>
        <end position="19"/>
    </location>
</feature>
<evidence type="ECO:0000313" key="3">
    <source>
        <dbReference type="EMBL" id="VXB13429.1"/>
    </source>
</evidence>